<evidence type="ECO:0000256" key="2">
    <source>
        <dbReference type="ARBA" id="ARBA00008668"/>
    </source>
</evidence>
<evidence type="ECO:0000313" key="9">
    <source>
        <dbReference type="EMBL" id="RXH68288.1"/>
    </source>
</evidence>
<dbReference type="PANTHER" id="PTHR45650:SF14">
    <property type="entry name" value="GDSL ESTERASE_LIPASE 7-LIKE"/>
    <property type="match status" value="1"/>
</dbReference>
<comment type="subcellular location">
    <subcellularLocation>
        <location evidence="1">Secreted</location>
    </subcellularLocation>
</comment>
<keyword evidence="10" id="KW-1185">Reference proteome</keyword>
<reference evidence="9 10" key="1">
    <citation type="submission" date="2018-10" db="EMBL/GenBank/DDBJ databases">
        <title>A high-quality apple genome assembly.</title>
        <authorList>
            <person name="Hu J."/>
        </authorList>
    </citation>
    <scope>NUCLEOTIDE SEQUENCE [LARGE SCALE GENOMIC DNA]</scope>
    <source>
        <strain evidence="10">cv. HFTH1</strain>
        <tissue evidence="9">Young leaf</tissue>
    </source>
</reference>
<organism evidence="9 10">
    <name type="scientific">Malus domestica</name>
    <name type="common">Apple</name>
    <name type="synonym">Pyrus malus</name>
    <dbReference type="NCBI Taxonomy" id="3750"/>
    <lineage>
        <taxon>Eukaryota</taxon>
        <taxon>Viridiplantae</taxon>
        <taxon>Streptophyta</taxon>
        <taxon>Embryophyta</taxon>
        <taxon>Tracheophyta</taxon>
        <taxon>Spermatophyta</taxon>
        <taxon>Magnoliopsida</taxon>
        <taxon>eudicotyledons</taxon>
        <taxon>Gunneridae</taxon>
        <taxon>Pentapetalae</taxon>
        <taxon>rosids</taxon>
        <taxon>fabids</taxon>
        <taxon>Rosales</taxon>
        <taxon>Rosaceae</taxon>
        <taxon>Amygdaloideae</taxon>
        <taxon>Maleae</taxon>
        <taxon>Malus</taxon>
    </lineage>
</organism>
<keyword evidence="4 8" id="KW-0732">Signal</keyword>
<evidence type="ECO:0008006" key="11">
    <source>
        <dbReference type="Google" id="ProtNLM"/>
    </source>
</evidence>
<dbReference type="Proteomes" id="UP000290289">
    <property type="component" value="Chromosome 17"/>
</dbReference>
<dbReference type="PANTHER" id="PTHR45650">
    <property type="entry name" value="GDSL-LIKE LIPASE/ACYLHYDROLASE-RELATED"/>
    <property type="match status" value="1"/>
</dbReference>
<evidence type="ECO:0000256" key="6">
    <source>
        <dbReference type="ARBA" id="ARBA00022963"/>
    </source>
</evidence>
<dbReference type="STRING" id="3750.A0A498HA05"/>
<evidence type="ECO:0000256" key="1">
    <source>
        <dbReference type="ARBA" id="ARBA00004613"/>
    </source>
</evidence>
<evidence type="ECO:0000256" key="4">
    <source>
        <dbReference type="ARBA" id="ARBA00022729"/>
    </source>
</evidence>
<keyword evidence="5" id="KW-0378">Hydrolase</keyword>
<sequence length="104" mass="11631">MRMKPMPLIFLFTVILLHLHSLQMHSLPIAPALYVFEDSLFDSGNNNVLPTICKADYLPYGVNFVKGATGRFTNGRTVADFIARVSWPTISSPIHEHTWIGDSA</sequence>
<keyword evidence="3" id="KW-0964">Secreted</keyword>
<accession>A0A498HA05</accession>
<dbReference type="InterPro" id="IPR036514">
    <property type="entry name" value="SGNH_hydro_sf"/>
</dbReference>
<dbReference type="GO" id="GO:0016042">
    <property type="term" value="P:lipid catabolic process"/>
    <property type="evidence" value="ECO:0007669"/>
    <property type="project" value="UniProtKB-KW"/>
</dbReference>
<dbReference type="InterPro" id="IPR051238">
    <property type="entry name" value="GDSL_esterase/lipase"/>
</dbReference>
<feature type="chain" id="PRO_5019787940" description="GDSL esterase/lipase" evidence="8">
    <location>
        <begin position="22"/>
        <end position="104"/>
    </location>
</feature>
<dbReference type="AlphaFoldDB" id="A0A498HA05"/>
<comment type="similarity">
    <text evidence="2">Belongs to the 'GDSL' lipolytic enzyme family.</text>
</comment>
<evidence type="ECO:0000256" key="5">
    <source>
        <dbReference type="ARBA" id="ARBA00022801"/>
    </source>
</evidence>
<name>A0A498HA05_MALDO</name>
<evidence type="ECO:0000256" key="7">
    <source>
        <dbReference type="ARBA" id="ARBA00023098"/>
    </source>
</evidence>
<comment type="caution">
    <text evidence="9">The sequence shown here is derived from an EMBL/GenBank/DDBJ whole genome shotgun (WGS) entry which is preliminary data.</text>
</comment>
<dbReference type="GO" id="GO:0005576">
    <property type="term" value="C:extracellular region"/>
    <property type="evidence" value="ECO:0007669"/>
    <property type="project" value="UniProtKB-SubCell"/>
</dbReference>
<dbReference type="GO" id="GO:0016787">
    <property type="term" value="F:hydrolase activity"/>
    <property type="evidence" value="ECO:0007669"/>
    <property type="project" value="UniProtKB-KW"/>
</dbReference>
<protein>
    <recommendedName>
        <fullName evidence="11">GDSL esterase/lipase</fullName>
    </recommendedName>
</protein>
<keyword evidence="6" id="KW-0442">Lipid degradation</keyword>
<feature type="signal peptide" evidence="8">
    <location>
        <begin position="1"/>
        <end position="21"/>
    </location>
</feature>
<proteinExistence type="inferred from homology"/>
<evidence type="ECO:0000256" key="8">
    <source>
        <dbReference type="SAM" id="SignalP"/>
    </source>
</evidence>
<keyword evidence="7" id="KW-0443">Lipid metabolism</keyword>
<dbReference type="EMBL" id="RDQH01000343">
    <property type="protein sequence ID" value="RXH68288.1"/>
    <property type="molecule type" value="Genomic_DNA"/>
</dbReference>
<dbReference type="Gene3D" id="3.40.50.1110">
    <property type="entry name" value="SGNH hydrolase"/>
    <property type="match status" value="1"/>
</dbReference>
<evidence type="ECO:0000313" key="10">
    <source>
        <dbReference type="Proteomes" id="UP000290289"/>
    </source>
</evidence>
<gene>
    <name evidence="9" type="ORF">DVH24_028435</name>
</gene>
<evidence type="ECO:0000256" key="3">
    <source>
        <dbReference type="ARBA" id="ARBA00022525"/>
    </source>
</evidence>